<reference evidence="2 3" key="3">
    <citation type="journal article" date="2017" name="Int. J. Syst. Evol. Microbiol.">
        <title>Adaptation of Surface-Associated Bacteria to the Open Ocean: A Genomically Distinct Subpopulation of Phaeobacter gallaeciensis Colonizes Pacific Mesozooplankton.</title>
        <authorList>
            <person name="Freese H.M."/>
            <person name="Methner A."/>
            <person name="Overmann J."/>
        </authorList>
    </citation>
    <scope>NUCLEOTIDE SEQUENCE [LARGE SCALE GENOMIC DNA]</scope>
    <source>
        <strain evidence="2 3">P36</strain>
    </source>
</reference>
<reference evidence="2 3" key="4">
    <citation type="journal article" date="2018" name="Environ. Microbiol. Rep.">
        <title>Phylogenetic distribution of roseobacticides in the Roseobacter group and their effect on microalgae.</title>
        <authorList>
            <person name="Sonnenschein E.C."/>
            <person name="Phippen C.B."/>
            <person name="Bentzon-Tilia M."/>
            <person name="Rasmussen S.A."/>
            <person name="Nielsen K.F."/>
            <person name="Gram L."/>
        </authorList>
    </citation>
    <scope>NUCLEOTIDE SEQUENCE [LARGE SCALE GENOMIC DNA]</scope>
    <source>
        <strain evidence="2 3">P36</strain>
    </source>
</reference>
<keyword evidence="1" id="KW-0812">Transmembrane</keyword>
<organism evidence="2 3">
    <name type="scientific">Phaeobacter piscinae</name>
    <dbReference type="NCBI Taxonomy" id="1580596"/>
    <lineage>
        <taxon>Bacteria</taxon>
        <taxon>Pseudomonadati</taxon>
        <taxon>Pseudomonadota</taxon>
        <taxon>Alphaproteobacteria</taxon>
        <taxon>Rhodobacterales</taxon>
        <taxon>Roseobacteraceae</taxon>
        <taxon>Phaeobacter</taxon>
    </lineage>
</organism>
<dbReference type="Proteomes" id="UP000218891">
    <property type="component" value="Plasmid pP36_a"/>
</dbReference>
<feature type="transmembrane region" description="Helical" evidence="1">
    <location>
        <begin position="104"/>
        <end position="124"/>
    </location>
</feature>
<dbReference type="RefSeq" id="WP_096869919.1">
    <property type="nucleotide sequence ID" value="NZ_CP010644.1"/>
</dbReference>
<evidence type="ECO:0000256" key="1">
    <source>
        <dbReference type="SAM" id="Phobius"/>
    </source>
</evidence>
<reference evidence="2 3" key="1">
    <citation type="journal article" date="2017" name="Front. Microbiol.">
        <title>Phaeobacter piscinae sp. nov., a species of the Roseobacter group and potential aquaculture probiont.</title>
        <authorList>
            <person name="Sonnenschein E.C."/>
            <person name="Phippen C.B.W."/>
            <person name="Nielsen K.F."/>
            <person name="Mateiu R.V."/>
            <person name="Melchiorsen J."/>
            <person name="Gram L."/>
            <person name="Overmann J."/>
            <person name="Freese H.M."/>
        </authorList>
    </citation>
    <scope>NUCLEOTIDE SEQUENCE [LARGE SCALE GENOMIC DNA]</scope>
    <source>
        <strain evidence="2 3">P36</strain>
    </source>
</reference>
<sequence>MSKQTLAYLTFLLAVAFAVAPLVTNPFTGYTADQLPYPQPQPIIQPIGPTFSIWPVIYLWLIVGAGYGALRAAEDPSWHEMRRYLAVSLVIGTCWLWVANISPILATFMIVAMAATATLAMRCAGRNDRIWKRGPVGLYAGWLTVASAVSISIVLPGYGLMDPQLSGILCLIIALVVALLVQTGSPSAWTYTVAICWAVGGIVINQWGSENLLVVALASLGWIIVALRGLFSAGLKYATE</sequence>
<protein>
    <recommendedName>
        <fullName evidence="4">TspO/MBR family protein</fullName>
    </recommendedName>
</protein>
<name>A0ABN5DJU4_9RHOB</name>
<keyword evidence="3" id="KW-1185">Reference proteome</keyword>
<keyword evidence="1" id="KW-0472">Membrane</keyword>
<evidence type="ECO:0000313" key="3">
    <source>
        <dbReference type="Proteomes" id="UP000218891"/>
    </source>
</evidence>
<keyword evidence="2" id="KW-0614">Plasmid</keyword>
<feature type="transmembrane region" description="Helical" evidence="1">
    <location>
        <begin position="213"/>
        <end position="231"/>
    </location>
</feature>
<proteinExistence type="predicted"/>
<accession>A0ABN5DJU4</accession>
<dbReference type="EMBL" id="CP010644">
    <property type="protein sequence ID" value="ATG37606.1"/>
    <property type="molecule type" value="Genomic_DNA"/>
</dbReference>
<reference evidence="2 3" key="2">
    <citation type="journal article" date="2017" name="Genome Biol. Evol.">
        <title>Trajectories and Drivers of Genome Evolution in Surface-Associated Marine Phaeobacter.</title>
        <authorList>
            <person name="Freese H.M."/>
            <person name="Sikorski J."/>
            <person name="Bunk B."/>
            <person name="Scheuner C."/>
            <person name="Meier-Kolthoff J.P."/>
            <person name="Sproer C."/>
            <person name="Gram L."/>
            <person name="Overmann J."/>
        </authorList>
    </citation>
    <scope>NUCLEOTIDE SEQUENCE [LARGE SCALE GENOMIC DNA]</scope>
    <source>
        <strain evidence="2 3">P36</strain>
    </source>
</reference>
<geneLocation type="plasmid" evidence="2 3">
    <name>pP36_a</name>
</geneLocation>
<feature type="transmembrane region" description="Helical" evidence="1">
    <location>
        <begin position="82"/>
        <end position="98"/>
    </location>
</feature>
<feature type="transmembrane region" description="Helical" evidence="1">
    <location>
        <begin position="164"/>
        <end position="181"/>
    </location>
</feature>
<feature type="transmembrane region" description="Helical" evidence="1">
    <location>
        <begin position="48"/>
        <end position="70"/>
    </location>
</feature>
<keyword evidence="1" id="KW-1133">Transmembrane helix</keyword>
<feature type="transmembrane region" description="Helical" evidence="1">
    <location>
        <begin position="136"/>
        <end position="158"/>
    </location>
</feature>
<gene>
    <name evidence="2" type="ORF">PhaeoP36_03528</name>
</gene>
<feature type="transmembrane region" description="Helical" evidence="1">
    <location>
        <begin position="188"/>
        <end position="207"/>
    </location>
</feature>
<evidence type="ECO:0000313" key="2">
    <source>
        <dbReference type="EMBL" id="ATG37606.1"/>
    </source>
</evidence>
<evidence type="ECO:0008006" key="4">
    <source>
        <dbReference type="Google" id="ProtNLM"/>
    </source>
</evidence>